<evidence type="ECO:0000313" key="1">
    <source>
        <dbReference type="EMBL" id="EAT91163.1"/>
    </source>
</evidence>
<proteinExistence type="predicted"/>
<reference evidence="2" key="1">
    <citation type="journal article" date="2007" name="Plant Cell">
        <title>Dothideomycete-plant interactions illuminated by genome sequencing and EST analysis of the wheat pathogen Stagonospora nodorum.</title>
        <authorList>
            <person name="Hane J.K."/>
            <person name="Lowe R.G."/>
            <person name="Solomon P.S."/>
            <person name="Tan K.C."/>
            <person name="Schoch C.L."/>
            <person name="Spatafora J.W."/>
            <person name="Crous P.W."/>
            <person name="Kodira C."/>
            <person name="Birren B.W."/>
            <person name="Galagan J.E."/>
            <person name="Torriani S.F."/>
            <person name="McDonald B.A."/>
            <person name="Oliver R.P."/>
        </authorList>
    </citation>
    <scope>NUCLEOTIDE SEQUENCE [LARGE SCALE GENOMIC DNA]</scope>
    <source>
        <strain evidence="2">SN15 / ATCC MYA-4574 / FGSC 10173</strain>
    </source>
</reference>
<dbReference type="KEGG" id="pno:SNOG_01514"/>
<accession>Q0V3A0</accession>
<dbReference type="GeneID" id="5968997"/>
<dbReference type="Proteomes" id="UP000001055">
    <property type="component" value="Unassembled WGS sequence"/>
</dbReference>
<protein>
    <submittedName>
        <fullName evidence="1">Uncharacterized protein</fullName>
    </submittedName>
</protein>
<dbReference type="EMBL" id="CH445326">
    <property type="protein sequence ID" value="EAT91163.1"/>
    <property type="molecule type" value="Genomic_DNA"/>
</dbReference>
<dbReference type="AlphaFoldDB" id="Q0V3A0"/>
<evidence type="ECO:0000313" key="2">
    <source>
        <dbReference type="Proteomes" id="UP000001055"/>
    </source>
</evidence>
<sequence length="208" mass="23029">MGAIGRNCGEEYTDGGVYKKQCWVWDRRGEAIIDMRSALGTVSGSKAPLTTVHANLEAIVVRARRHQCLPARDEAWNENTEQQCGGAGTFVDGAVDETTAPLRELLSRARHANLSNARWVMERFCCRKLIGCLNPTVCALPPVPSNDKLRLDKALSTSDPNANGCHRMLRRYGCRRTIPYAHVQLAMHATLDKETPLVFAELQAQRVG</sequence>
<organism evidence="1 2">
    <name type="scientific">Phaeosphaeria nodorum (strain SN15 / ATCC MYA-4574 / FGSC 10173)</name>
    <name type="common">Glume blotch fungus</name>
    <name type="synonym">Parastagonospora nodorum</name>
    <dbReference type="NCBI Taxonomy" id="321614"/>
    <lineage>
        <taxon>Eukaryota</taxon>
        <taxon>Fungi</taxon>
        <taxon>Dikarya</taxon>
        <taxon>Ascomycota</taxon>
        <taxon>Pezizomycotina</taxon>
        <taxon>Dothideomycetes</taxon>
        <taxon>Pleosporomycetidae</taxon>
        <taxon>Pleosporales</taxon>
        <taxon>Pleosporineae</taxon>
        <taxon>Phaeosphaeriaceae</taxon>
        <taxon>Parastagonospora</taxon>
    </lineage>
</organism>
<dbReference type="RefSeq" id="XP_001792152.1">
    <property type="nucleotide sequence ID" value="XM_001792100.1"/>
</dbReference>
<name>Q0V3A0_PHANO</name>
<dbReference type="HOGENOM" id="CLU_1321314_0_0_1"/>
<dbReference type="InParanoid" id="Q0V3A0"/>
<gene>
    <name evidence="1" type="ORF">SNOG_01514</name>
</gene>